<evidence type="ECO:0000256" key="1">
    <source>
        <dbReference type="ARBA" id="ARBA00008270"/>
    </source>
</evidence>
<dbReference type="RefSeq" id="WP_044000413.1">
    <property type="nucleotide sequence ID" value="NZ_CP007144.1"/>
</dbReference>
<keyword evidence="2" id="KW-0413">Isomerase</keyword>
<keyword evidence="4" id="KW-0614">Plasmid</keyword>
<dbReference type="PIRSF" id="PIRSF016184">
    <property type="entry name" value="PhzC_PhzF"/>
    <property type="match status" value="1"/>
</dbReference>
<dbReference type="AlphaFoldDB" id="W8EQT7"/>
<evidence type="ECO:0000313" key="4">
    <source>
        <dbReference type="EMBL" id="AHJ95499.1"/>
    </source>
</evidence>
<dbReference type="eggNOG" id="COG0384">
    <property type="taxonomic scope" value="Bacteria"/>
</dbReference>
<dbReference type="OrthoDB" id="9788221at2"/>
<dbReference type="SUPFAM" id="SSF54506">
    <property type="entry name" value="Diaminopimelate epimerase-like"/>
    <property type="match status" value="1"/>
</dbReference>
<evidence type="ECO:0000313" key="5">
    <source>
        <dbReference type="Proteomes" id="UP000019423"/>
    </source>
</evidence>
<sequence>MQTYFVDSFTTTRFAGNPAAVCLPAHELSAATMQQVAREIGFSETAFLRPAATGSGYRIRFFTPKQEIPLCGHATLAAAKVLFETTGRRQALFVNHAGIELPCEQAEDSIRMRFPVYPTEALPVPAAVLQALGLATCLAARYSQRNKIILLEIASAAALAELQPDFEALLRAYDGINGVLVTAPGDTPAYDFHYRYFWPWAGTNEDPVTGGVHTFLTKYWADKLGKPHLRAFQSSLRTGHMRTELLADGVHIYGEAVLVLAGTFYLEPHEH</sequence>
<organism evidence="4 5">
    <name type="scientific">Hymenobacter swuensis DY53</name>
    <dbReference type="NCBI Taxonomy" id="1227739"/>
    <lineage>
        <taxon>Bacteria</taxon>
        <taxon>Pseudomonadati</taxon>
        <taxon>Bacteroidota</taxon>
        <taxon>Cytophagia</taxon>
        <taxon>Cytophagales</taxon>
        <taxon>Hymenobacteraceae</taxon>
        <taxon>Hymenobacter</taxon>
    </lineage>
</organism>
<dbReference type="InterPro" id="IPR003719">
    <property type="entry name" value="Phenazine_PhzF-like"/>
</dbReference>
<comment type="similarity">
    <text evidence="1">Belongs to the PhzF family.</text>
</comment>
<dbReference type="GO" id="GO:0005737">
    <property type="term" value="C:cytoplasm"/>
    <property type="evidence" value="ECO:0007669"/>
    <property type="project" value="TreeGrafter"/>
</dbReference>
<dbReference type="Gene3D" id="3.10.310.10">
    <property type="entry name" value="Diaminopimelate Epimerase, Chain A, domain 1"/>
    <property type="match status" value="2"/>
</dbReference>
<protein>
    <submittedName>
        <fullName evidence="4">PhzF family phenazine biosynthesis protein</fullName>
    </submittedName>
</protein>
<dbReference type="Pfam" id="PF02567">
    <property type="entry name" value="PhzC-PhzF"/>
    <property type="match status" value="1"/>
</dbReference>
<feature type="active site" evidence="3">
    <location>
        <position position="44"/>
    </location>
</feature>
<evidence type="ECO:0000256" key="3">
    <source>
        <dbReference type="PIRSR" id="PIRSR016184-1"/>
    </source>
</evidence>
<geneLocation type="plasmid" evidence="4 5">
    <name>pHsw1</name>
</geneLocation>
<dbReference type="PANTHER" id="PTHR13774:SF17">
    <property type="entry name" value="PHENAZINE BIOSYNTHESIS-LIKE DOMAIN-CONTAINING PROTEIN"/>
    <property type="match status" value="1"/>
</dbReference>
<dbReference type="PANTHER" id="PTHR13774">
    <property type="entry name" value="PHENAZINE BIOSYNTHESIS PROTEIN"/>
    <property type="match status" value="1"/>
</dbReference>
<keyword evidence="5" id="KW-1185">Reference proteome</keyword>
<proteinExistence type="inferred from homology"/>
<evidence type="ECO:0000256" key="2">
    <source>
        <dbReference type="ARBA" id="ARBA00023235"/>
    </source>
</evidence>
<dbReference type="EMBL" id="CP007144">
    <property type="protein sequence ID" value="AHJ95499.1"/>
    <property type="molecule type" value="Genomic_DNA"/>
</dbReference>
<accession>W8EQT7</accession>
<dbReference type="NCBIfam" id="TIGR00654">
    <property type="entry name" value="PhzF_family"/>
    <property type="match status" value="1"/>
</dbReference>
<reference evidence="4 5" key="1">
    <citation type="submission" date="2014-01" db="EMBL/GenBank/DDBJ databases">
        <title>Complete sequence of plasmid1 of ionizing-radiation resistance bacterium Hymenobacter swuensis DY53.</title>
        <authorList>
            <person name="Jung J.-H."/>
            <person name="Jeong S.-W."/>
            <person name="Joe M.-H."/>
            <person name="Cho y.-j."/>
            <person name="Kim M.-K."/>
            <person name="Lim S.-Y."/>
        </authorList>
    </citation>
    <scope>NUCLEOTIDE SEQUENCE [LARGE SCALE GENOMIC DNA]</scope>
    <source>
        <strain evidence="4 5">DY53</strain>
        <plasmid evidence="4 5">pHsw1</plasmid>
    </source>
</reference>
<dbReference type="KEGG" id="hsw:Hsw_PA0166"/>
<dbReference type="PATRIC" id="fig|1227739.3.peg.193"/>
<dbReference type="Proteomes" id="UP000019423">
    <property type="component" value="Plasmid pHsw1"/>
</dbReference>
<dbReference type="HOGENOM" id="CLU_048756_2_1_10"/>
<gene>
    <name evidence="4" type="ORF">Hsw_PA0166</name>
</gene>
<dbReference type="GO" id="GO:0016853">
    <property type="term" value="F:isomerase activity"/>
    <property type="evidence" value="ECO:0007669"/>
    <property type="project" value="UniProtKB-KW"/>
</dbReference>
<name>W8EQT7_9BACT</name>